<gene>
    <name evidence="8" type="ORF">B8V81_3693</name>
</gene>
<keyword evidence="5 7" id="KW-1133">Transmembrane helix</keyword>
<comment type="similarity">
    <text evidence="2">Belongs to the chromate ion transporter (CHR) (TC 2.A.51) family.</text>
</comment>
<reference evidence="8 9" key="1">
    <citation type="submission" date="2017-05" db="EMBL/GenBank/DDBJ databases">
        <title>Functional genome analysis of Paenibacillus pasadenensis strain R16: insights on endophytic life style and antifungal activity.</title>
        <authorList>
            <person name="Passera A."/>
            <person name="Marcolungo L."/>
            <person name="Casati P."/>
            <person name="Brasca M."/>
            <person name="Quaglino F."/>
            <person name="Delledonne M."/>
        </authorList>
    </citation>
    <scope>NUCLEOTIDE SEQUENCE [LARGE SCALE GENOMIC DNA]</scope>
    <source>
        <strain evidence="8 9">R16</strain>
    </source>
</reference>
<comment type="subcellular location">
    <subcellularLocation>
        <location evidence="1">Cell membrane</location>
        <topology evidence="1">Multi-pass membrane protein</topology>
    </subcellularLocation>
</comment>
<feature type="transmembrane region" description="Helical" evidence="7">
    <location>
        <begin position="6"/>
        <end position="28"/>
    </location>
</feature>
<keyword evidence="6 7" id="KW-0472">Membrane</keyword>
<keyword evidence="4 7" id="KW-0812">Transmembrane</keyword>
<name>A0A2N5N4M2_9BACL</name>
<comment type="caution">
    <text evidence="8">The sequence shown here is derived from an EMBL/GenBank/DDBJ whole genome shotgun (WGS) entry which is preliminary data.</text>
</comment>
<keyword evidence="3" id="KW-1003">Cell membrane</keyword>
<keyword evidence="9" id="KW-1185">Reference proteome</keyword>
<evidence type="ECO:0000256" key="1">
    <source>
        <dbReference type="ARBA" id="ARBA00004651"/>
    </source>
</evidence>
<dbReference type="Proteomes" id="UP000234789">
    <property type="component" value="Unassembled WGS sequence"/>
</dbReference>
<dbReference type="OrthoDB" id="9027281at2"/>
<evidence type="ECO:0000256" key="7">
    <source>
        <dbReference type="SAM" id="Phobius"/>
    </source>
</evidence>
<feature type="transmembrane region" description="Helical" evidence="7">
    <location>
        <begin position="139"/>
        <end position="160"/>
    </location>
</feature>
<dbReference type="RefSeq" id="WP_028597833.1">
    <property type="nucleotide sequence ID" value="NZ_BIMM01000032.1"/>
</dbReference>
<dbReference type="PANTHER" id="PTHR43663">
    <property type="entry name" value="CHROMATE TRANSPORT PROTEIN-RELATED"/>
    <property type="match status" value="1"/>
</dbReference>
<sequence>MQLIELFIAFFLAGLFSFGGGYAMVPLLQHEIVYRHGWMTAREFADQVGLAGIAPGPMAANIAVLTGHRVAGYAGAIVAMLGIVLPSLLLILLLGTLFFRYRDNRWVQASLYGLRPAVAGLIAYAAVSFAKSGGMLETISWFAASQLLLFAGALIALLVYRKHPVSVMIVSGLVGVALYS</sequence>
<dbReference type="PANTHER" id="PTHR43663:SF1">
    <property type="entry name" value="CHROMATE TRANSPORTER"/>
    <property type="match status" value="1"/>
</dbReference>
<dbReference type="EMBL" id="NFEZ01000004">
    <property type="protein sequence ID" value="PLT45262.1"/>
    <property type="molecule type" value="Genomic_DNA"/>
</dbReference>
<evidence type="ECO:0000256" key="6">
    <source>
        <dbReference type="ARBA" id="ARBA00023136"/>
    </source>
</evidence>
<dbReference type="GO" id="GO:0015109">
    <property type="term" value="F:chromate transmembrane transporter activity"/>
    <property type="evidence" value="ECO:0007669"/>
    <property type="project" value="InterPro"/>
</dbReference>
<evidence type="ECO:0000256" key="3">
    <source>
        <dbReference type="ARBA" id="ARBA00022475"/>
    </source>
</evidence>
<dbReference type="InterPro" id="IPR052518">
    <property type="entry name" value="CHR_Transporter"/>
</dbReference>
<feature type="transmembrane region" description="Helical" evidence="7">
    <location>
        <begin position="111"/>
        <end position="127"/>
    </location>
</feature>
<evidence type="ECO:0000313" key="9">
    <source>
        <dbReference type="Proteomes" id="UP000234789"/>
    </source>
</evidence>
<dbReference type="Pfam" id="PF02417">
    <property type="entry name" value="Chromate_transp"/>
    <property type="match status" value="1"/>
</dbReference>
<evidence type="ECO:0000313" key="8">
    <source>
        <dbReference type="EMBL" id="PLT45262.1"/>
    </source>
</evidence>
<evidence type="ECO:0000256" key="5">
    <source>
        <dbReference type="ARBA" id="ARBA00022989"/>
    </source>
</evidence>
<evidence type="ECO:0000256" key="4">
    <source>
        <dbReference type="ARBA" id="ARBA00022692"/>
    </source>
</evidence>
<evidence type="ECO:0000256" key="2">
    <source>
        <dbReference type="ARBA" id="ARBA00005262"/>
    </source>
</evidence>
<proteinExistence type="inferred from homology"/>
<feature type="transmembrane region" description="Helical" evidence="7">
    <location>
        <begin position="73"/>
        <end position="99"/>
    </location>
</feature>
<dbReference type="InterPro" id="IPR003370">
    <property type="entry name" value="Chromate_transpt"/>
</dbReference>
<dbReference type="GO" id="GO:0005886">
    <property type="term" value="C:plasma membrane"/>
    <property type="evidence" value="ECO:0007669"/>
    <property type="project" value="UniProtKB-SubCell"/>
</dbReference>
<accession>A0A2N5N4M2</accession>
<protein>
    <submittedName>
        <fullName evidence="8">Chromate transport protein</fullName>
    </submittedName>
</protein>
<feature type="transmembrane region" description="Helical" evidence="7">
    <location>
        <begin position="48"/>
        <end position="67"/>
    </location>
</feature>
<dbReference type="AlphaFoldDB" id="A0A2N5N4M2"/>
<organism evidence="8 9">
    <name type="scientific">Paenibacillus pasadenensis</name>
    <dbReference type="NCBI Taxonomy" id="217090"/>
    <lineage>
        <taxon>Bacteria</taxon>
        <taxon>Bacillati</taxon>
        <taxon>Bacillota</taxon>
        <taxon>Bacilli</taxon>
        <taxon>Bacillales</taxon>
        <taxon>Paenibacillaceae</taxon>
        <taxon>Paenibacillus</taxon>
    </lineage>
</organism>